<proteinExistence type="predicted"/>
<evidence type="ECO:0000256" key="1">
    <source>
        <dbReference type="SAM" id="MobiDB-lite"/>
    </source>
</evidence>
<evidence type="ECO:0000313" key="3">
    <source>
        <dbReference type="Proteomes" id="UP000053331"/>
    </source>
</evidence>
<reference evidence="2 3" key="1">
    <citation type="journal article" date="2015" name="Genome Announc.">
        <title>Draft genome sequence of a Halorubrum H3 strain isolated from the burlinskoye salt lake (Altai Krai, Russia).</title>
        <authorList>
            <person name="Rozanov A.S."/>
            <person name="Bryanskaya A.V."/>
            <person name="Malup T.K."/>
            <person name="Kotenko A.V."/>
            <person name="Peltek S.E."/>
        </authorList>
    </citation>
    <scope>NUCLEOTIDE SEQUENCE [LARGE SCALE GENOMIC DNA]</scope>
    <source>
        <strain evidence="2 3">H3</strain>
    </source>
</reference>
<comment type="caution">
    <text evidence="2">The sequence shown here is derived from an EMBL/GenBank/DDBJ whole genome shotgun (WGS) entry which is preliminary data.</text>
</comment>
<dbReference type="SUPFAM" id="SSF52402">
    <property type="entry name" value="Adenine nucleotide alpha hydrolases-like"/>
    <property type="match status" value="1"/>
</dbReference>
<evidence type="ECO:0000313" key="2">
    <source>
        <dbReference type="EMBL" id="KKF39059.1"/>
    </source>
</evidence>
<sequence length="184" mass="18981">MTTPSTADLRGVPPERVRDALRDGDPLPGGRGFAGLLRDPPNREGPVLVRDVLGRQPLFVERGVADPMTEDGPTTPGAWSFDRTDLDDPEPLRAGALLSSAGTERVWSLPDGEAVDPEPGQAGVDEALDAALGDLDVGDLEAERDGNDLAVAFSGGIDSGVVAAAVPDAPCYVAGFEGCHDVAA</sequence>
<name>A0A0F8D466_9EURY</name>
<gene>
    <name evidence="2" type="ORF">FK85_31530</name>
</gene>
<protein>
    <submittedName>
        <fullName evidence="2">Asparagine synthase</fullName>
    </submittedName>
</protein>
<feature type="non-terminal residue" evidence="2">
    <location>
        <position position="184"/>
    </location>
</feature>
<keyword evidence="3" id="KW-1185">Reference proteome</keyword>
<feature type="compositionally biased region" description="Basic and acidic residues" evidence="1">
    <location>
        <begin position="13"/>
        <end position="25"/>
    </location>
</feature>
<dbReference type="AlphaFoldDB" id="A0A0F8D466"/>
<feature type="region of interest" description="Disordered" evidence="1">
    <location>
        <begin position="63"/>
        <end position="86"/>
    </location>
</feature>
<dbReference type="EMBL" id="JNFH02000131">
    <property type="protein sequence ID" value="KKF39059.1"/>
    <property type="molecule type" value="Genomic_DNA"/>
</dbReference>
<feature type="region of interest" description="Disordered" evidence="1">
    <location>
        <begin position="1"/>
        <end position="45"/>
    </location>
</feature>
<accession>A0A0F8D466</accession>
<dbReference type="Proteomes" id="UP000053331">
    <property type="component" value="Unassembled WGS sequence"/>
</dbReference>
<organism evidence="2 3">
    <name type="scientific">Halorubrum saccharovorum</name>
    <dbReference type="NCBI Taxonomy" id="2248"/>
    <lineage>
        <taxon>Archaea</taxon>
        <taxon>Methanobacteriati</taxon>
        <taxon>Methanobacteriota</taxon>
        <taxon>Stenosarchaea group</taxon>
        <taxon>Halobacteria</taxon>
        <taxon>Halobacteriales</taxon>
        <taxon>Haloferacaceae</taxon>
        <taxon>Halorubrum</taxon>
    </lineage>
</organism>